<sequence length="404" mass="44715">MRFNTKLVNNKIKDDYGATNTPVYLTNAFEHQTAEDLKKVFNNQAPGYVYSRINNPSINNVEQKLADLEGGKAAILSSSGMAAISTATLAILEAGDEFIATSSLFGGTYNLFKSYQDYGITPRFAKGVEKEDIEELITAKTKFVFLETLGNPKLDIPDIRGIAELCKKQEVALIVDSTMTTPALIKPFELGANLVIHSTSKYINGTANSIGGIIIDGGNFAWTRFDNFSNYKRYGKLAFSAKARGETFRNLGPCASPVNSFLNELGLPTLALRMEQHCDNAYKLAKFLDDHPQVKEVNYPGLEDNSYYSRAQDLFNGGYGGMLTIRVGSQEEAFKIINKLEYFYNLANIGDVKSLVIHPASTIYTNNTKEEQEKLGVYDDLIRISVGLEDIADLKKDFSQALQD</sequence>
<dbReference type="PANTHER" id="PTHR43797">
    <property type="entry name" value="HOMOCYSTEINE/CYSTEINE SYNTHASE"/>
    <property type="match status" value="1"/>
</dbReference>
<dbReference type="InterPro" id="IPR015424">
    <property type="entry name" value="PyrdxlP-dep_Trfase"/>
</dbReference>
<dbReference type="FunFam" id="3.40.640.10:FF:000046">
    <property type="entry name" value="Cystathionine gamma-lyase"/>
    <property type="match status" value="1"/>
</dbReference>
<proteinExistence type="inferred from homology"/>
<dbReference type="InterPro" id="IPR015421">
    <property type="entry name" value="PyrdxlP-dep_Trfase_major"/>
</dbReference>
<dbReference type="SUPFAM" id="SSF53383">
    <property type="entry name" value="PLP-dependent transferases"/>
    <property type="match status" value="1"/>
</dbReference>
<dbReference type="eggNOG" id="COG2873">
    <property type="taxonomic scope" value="Bacteria"/>
</dbReference>
<keyword evidence="3" id="KW-0808">Transferase</keyword>
<dbReference type="PIRSF" id="PIRSF001434">
    <property type="entry name" value="CGS"/>
    <property type="match status" value="1"/>
</dbReference>
<comment type="cofactor">
    <cofactor evidence="1 10">
        <name>pyridoxal 5'-phosphate</name>
        <dbReference type="ChEBI" id="CHEBI:597326"/>
    </cofactor>
</comment>
<dbReference type="InterPro" id="IPR006235">
    <property type="entry name" value="OAc-hSer/O-AcSer_sulfhydrylase"/>
</dbReference>
<dbReference type="Gene3D" id="3.90.1150.10">
    <property type="entry name" value="Aspartate Aminotransferase, domain 1"/>
    <property type="match status" value="1"/>
</dbReference>
<evidence type="ECO:0000256" key="8">
    <source>
        <dbReference type="ARBA" id="ARBA00052699"/>
    </source>
</evidence>
<dbReference type="Pfam" id="PF01053">
    <property type="entry name" value="Cys_Met_Meta_PP"/>
    <property type="match status" value="1"/>
</dbReference>
<dbReference type="EMBL" id="CP003359">
    <property type="protein sequence ID" value="AGB42214.1"/>
    <property type="molecule type" value="Genomic_DNA"/>
</dbReference>
<dbReference type="Proteomes" id="UP000010880">
    <property type="component" value="Chromosome"/>
</dbReference>
<dbReference type="STRING" id="748449.Halha_2340"/>
<dbReference type="CDD" id="cd00614">
    <property type="entry name" value="CGS_like"/>
    <property type="match status" value="1"/>
</dbReference>
<accession>L0KCU8</accession>
<dbReference type="GO" id="GO:0019346">
    <property type="term" value="P:transsulfuration"/>
    <property type="evidence" value="ECO:0007669"/>
    <property type="project" value="InterPro"/>
</dbReference>
<feature type="modified residue" description="N6-(pyridoxal phosphate)lysine" evidence="9">
    <location>
        <position position="201"/>
    </location>
</feature>
<dbReference type="GO" id="GO:0018826">
    <property type="term" value="F:methionine gamma-lyase activity"/>
    <property type="evidence" value="ECO:0007669"/>
    <property type="project" value="UniProtKB-EC"/>
</dbReference>
<dbReference type="GO" id="GO:0004124">
    <property type="term" value="F:cysteine synthase activity"/>
    <property type="evidence" value="ECO:0007669"/>
    <property type="project" value="TreeGrafter"/>
</dbReference>
<dbReference type="InterPro" id="IPR015422">
    <property type="entry name" value="PyrdxlP-dep_Trfase_small"/>
</dbReference>
<evidence type="ECO:0000313" key="11">
    <source>
        <dbReference type="EMBL" id="AGB42214.1"/>
    </source>
</evidence>
<dbReference type="HOGENOM" id="CLU_018986_4_0_9"/>
<dbReference type="EC" id="4.4.1.2" evidence="5"/>
<keyword evidence="12" id="KW-1185">Reference proteome</keyword>
<keyword evidence="4 9" id="KW-0663">Pyridoxal phosphate</keyword>
<dbReference type="PATRIC" id="fig|748449.3.peg.2260"/>
<organism evidence="11 12">
    <name type="scientific">Halobacteroides halobius (strain ATCC 35273 / DSM 5150 / MD-1)</name>
    <dbReference type="NCBI Taxonomy" id="748449"/>
    <lineage>
        <taxon>Bacteria</taxon>
        <taxon>Bacillati</taxon>
        <taxon>Bacillota</taxon>
        <taxon>Clostridia</taxon>
        <taxon>Halanaerobiales</taxon>
        <taxon>Halobacteroidaceae</taxon>
        <taxon>Halobacteroides</taxon>
    </lineage>
</organism>
<evidence type="ECO:0000256" key="3">
    <source>
        <dbReference type="ARBA" id="ARBA00022679"/>
    </source>
</evidence>
<evidence type="ECO:0000256" key="6">
    <source>
        <dbReference type="ARBA" id="ARBA00047199"/>
    </source>
</evidence>
<dbReference type="GO" id="GO:0030170">
    <property type="term" value="F:pyridoxal phosphate binding"/>
    <property type="evidence" value="ECO:0007669"/>
    <property type="project" value="InterPro"/>
</dbReference>
<dbReference type="KEGG" id="hhl:Halha_2340"/>
<evidence type="ECO:0000256" key="7">
    <source>
        <dbReference type="ARBA" id="ARBA00048780"/>
    </source>
</evidence>
<evidence type="ECO:0000256" key="2">
    <source>
        <dbReference type="ARBA" id="ARBA00009077"/>
    </source>
</evidence>
<dbReference type="GO" id="GO:0047982">
    <property type="term" value="F:homocysteine desulfhydrase activity"/>
    <property type="evidence" value="ECO:0007669"/>
    <property type="project" value="UniProtKB-EC"/>
</dbReference>
<comment type="similarity">
    <text evidence="2 10">Belongs to the trans-sulfuration enzymes family.</text>
</comment>
<dbReference type="GO" id="GO:0071269">
    <property type="term" value="P:L-homocysteine biosynthetic process"/>
    <property type="evidence" value="ECO:0007669"/>
    <property type="project" value="TreeGrafter"/>
</dbReference>
<dbReference type="InterPro" id="IPR000277">
    <property type="entry name" value="Cys/Met-Metab_PyrdxlP-dep_enz"/>
</dbReference>
<dbReference type="AlphaFoldDB" id="L0KCU8"/>
<evidence type="ECO:0000256" key="5">
    <source>
        <dbReference type="ARBA" id="ARBA00047175"/>
    </source>
</evidence>
<dbReference type="GO" id="GO:0006535">
    <property type="term" value="P:cysteine biosynthetic process from serine"/>
    <property type="evidence" value="ECO:0007669"/>
    <property type="project" value="TreeGrafter"/>
</dbReference>
<dbReference type="PANTHER" id="PTHR43797:SF2">
    <property type="entry name" value="HOMOCYSTEINE_CYSTEINE SYNTHASE"/>
    <property type="match status" value="1"/>
</dbReference>
<evidence type="ECO:0000256" key="1">
    <source>
        <dbReference type="ARBA" id="ARBA00001933"/>
    </source>
</evidence>
<evidence type="ECO:0000256" key="10">
    <source>
        <dbReference type="RuleBase" id="RU362118"/>
    </source>
</evidence>
<protein>
    <recommendedName>
        <fullName evidence="5">homocysteine desulfhydrase</fullName>
        <ecNumber evidence="5">4.4.1.2</ecNumber>
    </recommendedName>
    <alternativeName>
        <fullName evidence="6">Homocysteine desulfhydrase</fullName>
    </alternativeName>
</protein>
<dbReference type="GO" id="GO:0003961">
    <property type="term" value="F:O-acetylhomoserine aminocarboxypropyltransferase activity"/>
    <property type="evidence" value="ECO:0007669"/>
    <property type="project" value="TreeGrafter"/>
</dbReference>
<reference evidence="12" key="1">
    <citation type="submission" date="2012-02" db="EMBL/GenBank/DDBJ databases">
        <title>The complete genome of Halobacteroides halobius DSM 5150.</title>
        <authorList>
            <person name="Lucas S."/>
            <person name="Copeland A."/>
            <person name="Lapidus A."/>
            <person name="Glavina del Rio T."/>
            <person name="Dalin E."/>
            <person name="Tice H."/>
            <person name="Bruce D."/>
            <person name="Goodwin L."/>
            <person name="Pitluck S."/>
            <person name="Peters L."/>
            <person name="Mikhailova N."/>
            <person name="Gu W."/>
            <person name="Kyrpides N."/>
            <person name="Mavromatis K."/>
            <person name="Ivanova N."/>
            <person name="Brettin T."/>
            <person name="Detter J.C."/>
            <person name="Han C."/>
            <person name="Larimer F."/>
            <person name="Land M."/>
            <person name="Hauser L."/>
            <person name="Markowitz V."/>
            <person name="Cheng J.-F."/>
            <person name="Hugenholtz P."/>
            <person name="Woyke T."/>
            <person name="Wu D."/>
            <person name="Tindall B."/>
            <person name="Pomrenke H."/>
            <person name="Brambilla E."/>
            <person name="Klenk H.-P."/>
            <person name="Eisen J.A."/>
        </authorList>
    </citation>
    <scope>NUCLEOTIDE SEQUENCE [LARGE SCALE GENOMIC DNA]</scope>
    <source>
        <strain evidence="12">ATCC 35273 / DSM 5150 / MD-1</strain>
    </source>
</reference>
<dbReference type="Gene3D" id="3.40.640.10">
    <property type="entry name" value="Type I PLP-dependent aspartate aminotransferase-like (Major domain)"/>
    <property type="match status" value="1"/>
</dbReference>
<dbReference type="OrthoDB" id="9780685at2"/>
<name>L0KCU8_HALHC</name>
<evidence type="ECO:0000256" key="4">
    <source>
        <dbReference type="ARBA" id="ARBA00022898"/>
    </source>
</evidence>
<evidence type="ECO:0000256" key="9">
    <source>
        <dbReference type="PIRSR" id="PIRSR001434-2"/>
    </source>
</evidence>
<comment type="catalytic activity">
    <reaction evidence="7">
        <text>L-homocysteine + H2O = 2-oxobutanoate + hydrogen sulfide + NH4(+) + H(+)</text>
        <dbReference type="Rhea" id="RHEA:14501"/>
        <dbReference type="ChEBI" id="CHEBI:15377"/>
        <dbReference type="ChEBI" id="CHEBI:15378"/>
        <dbReference type="ChEBI" id="CHEBI:16763"/>
        <dbReference type="ChEBI" id="CHEBI:28938"/>
        <dbReference type="ChEBI" id="CHEBI:29919"/>
        <dbReference type="ChEBI" id="CHEBI:58199"/>
        <dbReference type="EC" id="4.4.1.2"/>
    </reaction>
    <physiologicalReaction direction="left-to-right" evidence="7">
        <dbReference type="Rhea" id="RHEA:14502"/>
    </physiologicalReaction>
</comment>
<dbReference type="RefSeq" id="WP_015327928.1">
    <property type="nucleotide sequence ID" value="NC_019978.1"/>
</dbReference>
<evidence type="ECO:0000313" key="12">
    <source>
        <dbReference type="Proteomes" id="UP000010880"/>
    </source>
</evidence>
<dbReference type="GO" id="GO:0005737">
    <property type="term" value="C:cytoplasm"/>
    <property type="evidence" value="ECO:0007669"/>
    <property type="project" value="TreeGrafter"/>
</dbReference>
<gene>
    <name evidence="11" type="ordered locus">Halha_2340</name>
</gene>
<comment type="catalytic activity">
    <reaction evidence="8">
        <text>L-methionine + H2O = methanethiol + 2-oxobutanoate + NH4(+)</text>
        <dbReference type="Rhea" id="RHEA:23800"/>
        <dbReference type="ChEBI" id="CHEBI:15377"/>
        <dbReference type="ChEBI" id="CHEBI:16007"/>
        <dbReference type="ChEBI" id="CHEBI:16763"/>
        <dbReference type="ChEBI" id="CHEBI:28938"/>
        <dbReference type="ChEBI" id="CHEBI:57844"/>
        <dbReference type="EC" id="4.4.1.11"/>
    </reaction>
    <physiologicalReaction direction="left-to-right" evidence="8">
        <dbReference type="Rhea" id="RHEA:23801"/>
    </physiologicalReaction>
</comment>